<organism evidence="2 3">
    <name type="scientific">Pleurodeles waltl</name>
    <name type="common">Iberian ribbed newt</name>
    <dbReference type="NCBI Taxonomy" id="8319"/>
    <lineage>
        <taxon>Eukaryota</taxon>
        <taxon>Metazoa</taxon>
        <taxon>Chordata</taxon>
        <taxon>Craniata</taxon>
        <taxon>Vertebrata</taxon>
        <taxon>Euteleostomi</taxon>
        <taxon>Amphibia</taxon>
        <taxon>Batrachia</taxon>
        <taxon>Caudata</taxon>
        <taxon>Salamandroidea</taxon>
        <taxon>Salamandridae</taxon>
        <taxon>Pleurodelinae</taxon>
        <taxon>Pleurodeles</taxon>
    </lineage>
</organism>
<gene>
    <name evidence="2" type="ORF">NDU88_004526</name>
</gene>
<dbReference type="EMBL" id="JANPWB010000006">
    <property type="protein sequence ID" value="KAJ1179292.1"/>
    <property type="molecule type" value="Genomic_DNA"/>
</dbReference>
<evidence type="ECO:0000256" key="1">
    <source>
        <dbReference type="SAM" id="MobiDB-lite"/>
    </source>
</evidence>
<keyword evidence="3" id="KW-1185">Reference proteome</keyword>
<name>A0AAV7TRL8_PLEWA</name>
<feature type="region of interest" description="Disordered" evidence="1">
    <location>
        <begin position="142"/>
        <end position="161"/>
    </location>
</feature>
<reference evidence="2" key="1">
    <citation type="journal article" date="2022" name="bioRxiv">
        <title>Sequencing and chromosome-scale assembly of the giantPleurodeles waltlgenome.</title>
        <authorList>
            <person name="Brown T."/>
            <person name="Elewa A."/>
            <person name="Iarovenko S."/>
            <person name="Subramanian E."/>
            <person name="Araus A.J."/>
            <person name="Petzold A."/>
            <person name="Susuki M."/>
            <person name="Suzuki K.-i.T."/>
            <person name="Hayashi T."/>
            <person name="Toyoda A."/>
            <person name="Oliveira C."/>
            <person name="Osipova E."/>
            <person name="Leigh N.D."/>
            <person name="Simon A."/>
            <person name="Yun M.H."/>
        </authorList>
    </citation>
    <scope>NUCLEOTIDE SEQUENCE</scope>
    <source>
        <strain evidence="2">20211129_DDA</strain>
        <tissue evidence="2">Liver</tissue>
    </source>
</reference>
<comment type="caution">
    <text evidence="2">The sequence shown here is derived from an EMBL/GenBank/DDBJ whole genome shotgun (WGS) entry which is preliminary data.</text>
</comment>
<sequence length="220" mass="23285">MSTFDRRPMGGRVSTHFDYHDSLVRRGCSLGVTIGSFKYHWPCAGAIPGSACSVSQAGHPNAQVCCAVRSRGGPTLGTCPLQSIYGKATLRSVSLRLGSQKRPPEPARVLRRTPVQQHGLSFTTLPSLEPLPSAGSTALTTVGARSRRSPQGPLNNAGTQPAVLPSGHLLRFYPGLLALSSPQAAAPESRIGRHLYSSAASRCPVKGSSTCRPPILRIRP</sequence>
<dbReference type="AlphaFoldDB" id="A0AAV7TRL8"/>
<evidence type="ECO:0000313" key="3">
    <source>
        <dbReference type="Proteomes" id="UP001066276"/>
    </source>
</evidence>
<proteinExistence type="predicted"/>
<accession>A0AAV7TRL8</accession>
<dbReference type="Proteomes" id="UP001066276">
    <property type="component" value="Chromosome 3_2"/>
</dbReference>
<protein>
    <submittedName>
        <fullName evidence="2">Uncharacterized protein</fullName>
    </submittedName>
</protein>
<evidence type="ECO:0000313" key="2">
    <source>
        <dbReference type="EMBL" id="KAJ1179292.1"/>
    </source>
</evidence>